<evidence type="ECO:0000313" key="3">
    <source>
        <dbReference type="Proteomes" id="UP001203423"/>
    </source>
</evidence>
<keyword evidence="3" id="KW-1185">Reference proteome</keyword>
<dbReference type="RefSeq" id="WP_248939552.1">
    <property type="nucleotide sequence ID" value="NZ_JAKIKS010000020.1"/>
</dbReference>
<organism evidence="2 3">
    <name type="scientific">Shewanella surugensis</name>
    <dbReference type="NCBI Taxonomy" id="212020"/>
    <lineage>
        <taxon>Bacteria</taxon>
        <taxon>Pseudomonadati</taxon>
        <taxon>Pseudomonadota</taxon>
        <taxon>Gammaproteobacteria</taxon>
        <taxon>Alteromonadales</taxon>
        <taxon>Shewanellaceae</taxon>
        <taxon>Shewanella</taxon>
    </lineage>
</organism>
<keyword evidence="1" id="KW-0472">Membrane</keyword>
<dbReference type="EMBL" id="JAKIKS010000020">
    <property type="protein sequence ID" value="MCL1124271.1"/>
    <property type="molecule type" value="Genomic_DNA"/>
</dbReference>
<sequence length="54" mass="6341">MKTLITLLIILLTAWALFHFKSILGIFLFPLFLILVVYITLRLYRMMVKDGPTK</sequence>
<protein>
    <submittedName>
        <fullName evidence="2">Uncharacterized protein</fullName>
    </submittedName>
</protein>
<dbReference type="Proteomes" id="UP001203423">
    <property type="component" value="Unassembled WGS sequence"/>
</dbReference>
<reference evidence="2 3" key="1">
    <citation type="submission" date="2022-01" db="EMBL/GenBank/DDBJ databases">
        <title>Whole genome-based taxonomy of the Shewanellaceae.</title>
        <authorList>
            <person name="Martin-Rodriguez A.J."/>
        </authorList>
    </citation>
    <scope>NUCLEOTIDE SEQUENCE [LARGE SCALE GENOMIC DNA]</scope>
    <source>
        <strain evidence="2 3">DSM 17177</strain>
    </source>
</reference>
<evidence type="ECO:0000313" key="2">
    <source>
        <dbReference type="EMBL" id="MCL1124271.1"/>
    </source>
</evidence>
<gene>
    <name evidence="2" type="ORF">L2764_07250</name>
</gene>
<proteinExistence type="predicted"/>
<name>A0ABT0L997_9GAMM</name>
<accession>A0ABT0L997</accession>
<evidence type="ECO:0000256" key="1">
    <source>
        <dbReference type="SAM" id="Phobius"/>
    </source>
</evidence>
<feature type="transmembrane region" description="Helical" evidence="1">
    <location>
        <begin position="26"/>
        <end position="44"/>
    </location>
</feature>
<keyword evidence="1" id="KW-0812">Transmembrane</keyword>
<keyword evidence="1" id="KW-1133">Transmembrane helix</keyword>
<comment type="caution">
    <text evidence="2">The sequence shown here is derived from an EMBL/GenBank/DDBJ whole genome shotgun (WGS) entry which is preliminary data.</text>
</comment>